<evidence type="ECO:0000256" key="6">
    <source>
        <dbReference type="SAM" id="MobiDB-lite"/>
    </source>
</evidence>
<dbReference type="AlphaFoldDB" id="D6Y1N2"/>
<evidence type="ECO:0000256" key="1">
    <source>
        <dbReference type="ARBA" id="ARBA00004651"/>
    </source>
</evidence>
<dbReference type="OrthoDB" id="139907at2"/>
<dbReference type="eggNOG" id="COG2244">
    <property type="taxonomic scope" value="Bacteria"/>
</dbReference>
<dbReference type="InterPro" id="IPR050833">
    <property type="entry name" value="Poly_Biosynth_Transport"/>
</dbReference>
<evidence type="ECO:0000313" key="9">
    <source>
        <dbReference type="Proteomes" id="UP000006640"/>
    </source>
</evidence>
<evidence type="ECO:0000256" key="7">
    <source>
        <dbReference type="SAM" id="Phobius"/>
    </source>
</evidence>
<feature type="transmembrane region" description="Helical" evidence="7">
    <location>
        <begin position="881"/>
        <end position="898"/>
    </location>
</feature>
<feature type="transmembrane region" description="Helical" evidence="7">
    <location>
        <begin position="563"/>
        <end position="584"/>
    </location>
</feature>
<feature type="transmembrane region" description="Helical" evidence="7">
    <location>
        <begin position="851"/>
        <end position="869"/>
    </location>
</feature>
<dbReference type="PANTHER" id="PTHR30250:SF11">
    <property type="entry name" value="O-ANTIGEN TRANSPORTER-RELATED"/>
    <property type="match status" value="1"/>
</dbReference>
<feature type="transmembrane region" description="Helical" evidence="7">
    <location>
        <begin position="260"/>
        <end position="281"/>
    </location>
</feature>
<feature type="transmembrane region" description="Helical" evidence="7">
    <location>
        <begin position="424"/>
        <end position="443"/>
    </location>
</feature>
<evidence type="ECO:0000256" key="2">
    <source>
        <dbReference type="ARBA" id="ARBA00022475"/>
    </source>
</evidence>
<feature type="transmembrane region" description="Helical" evidence="7">
    <location>
        <begin position="782"/>
        <end position="804"/>
    </location>
</feature>
<feature type="transmembrane region" description="Helical" evidence="7">
    <location>
        <begin position="122"/>
        <end position="141"/>
    </location>
</feature>
<dbReference type="EMBL" id="CP001874">
    <property type="protein sequence ID" value="ADG88638.1"/>
    <property type="molecule type" value="Genomic_DNA"/>
</dbReference>
<dbReference type="HOGENOM" id="CLU_260908_0_0_11"/>
<evidence type="ECO:0000256" key="5">
    <source>
        <dbReference type="ARBA" id="ARBA00023136"/>
    </source>
</evidence>
<feature type="transmembrane region" description="Helical" evidence="7">
    <location>
        <begin position="495"/>
        <end position="515"/>
    </location>
</feature>
<name>D6Y1N2_THEBD</name>
<evidence type="ECO:0000256" key="4">
    <source>
        <dbReference type="ARBA" id="ARBA00022989"/>
    </source>
</evidence>
<keyword evidence="2" id="KW-1003">Cell membrane</keyword>
<comment type="subcellular location">
    <subcellularLocation>
        <location evidence="1">Cell membrane</location>
        <topology evidence="1">Multi-pass membrane protein</topology>
    </subcellularLocation>
</comment>
<feature type="region of interest" description="Disordered" evidence="6">
    <location>
        <begin position="1116"/>
        <end position="1135"/>
    </location>
</feature>
<keyword evidence="4 7" id="KW-1133">Transmembrane helix</keyword>
<feature type="compositionally biased region" description="Pro residues" evidence="6">
    <location>
        <begin position="1116"/>
        <end position="1127"/>
    </location>
</feature>
<feature type="transmembrane region" description="Helical" evidence="7">
    <location>
        <begin position="616"/>
        <end position="634"/>
    </location>
</feature>
<dbReference type="KEGG" id="tbi:Tbis_1926"/>
<keyword evidence="9" id="KW-1185">Reference proteome</keyword>
<gene>
    <name evidence="8" type="ordered locus">Tbis_1926</name>
</gene>
<feature type="transmembrane region" description="Helical" evidence="7">
    <location>
        <begin position="640"/>
        <end position="659"/>
    </location>
</feature>
<feature type="transmembrane region" description="Helical" evidence="7">
    <location>
        <begin position="216"/>
        <end position="239"/>
    </location>
</feature>
<keyword evidence="3 7" id="KW-0812">Transmembrane</keyword>
<feature type="transmembrane region" description="Helical" evidence="7">
    <location>
        <begin position="397"/>
        <end position="418"/>
    </location>
</feature>
<evidence type="ECO:0000256" key="3">
    <source>
        <dbReference type="ARBA" id="ARBA00022692"/>
    </source>
</evidence>
<evidence type="ECO:0000313" key="8">
    <source>
        <dbReference type="EMBL" id="ADG88638.1"/>
    </source>
</evidence>
<dbReference type="PANTHER" id="PTHR30250">
    <property type="entry name" value="PST FAMILY PREDICTED COLANIC ACID TRANSPORTER"/>
    <property type="match status" value="1"/>
</dbReference>
<feature type="transmembrane region" description="Helical" evidence="7">
    <location>
        <begin position="84"/>
        <end position="110"/>
    </location>
</feature>
<sequence>MTASEQGRGVLRGSAAGSLPGLARRAGDGPPAGRLRAAISGIVGDPLLRNAYALMINAGVSGALGLLYWVLAARLYDAEEGGRAMAVIGAMRLLASLTSLGFSGTLTRFIADTGRATGRFIAGVYLLASGAALVLTAGFLLTLPHWGPNYRDLSGLGPGLLFCVAVVSWVVFTLQDVALTGLRKATWVPVKNIAYAVVKIILLVALAKALPSAGIAVSWVLPVVIGILPVDLLIFGRLVPEHRRRTAGRRPPSIRTLGRFLAGDYLGSMFIQAITFLLPVIVGALVEARQFNYYYSVTMIGGLLETLAMTMAASLTVEGAFNRAALAANGRRALSRSLLSLSPVVFGAIVLAPWVMALFSPGHAEHATTLLRFVVLATLPRAVVEIHLGVLRAMNRARALVVVQGTMCAGVFAGTFVLLPRLGITGVGLALFLAQLGVALAVLPSLVRVLWTREGTESGGSSRMMVPVTTISERVTRLGTRMLAVMPHPDRVKRWLLPILSAQGLAIYLIALLAPPGELAGVDVERMNGLGLISVLPPTAFAGLALLIVTFFVTFAQRRYRPVLLLAQLLAITFCLHGAGALVAEEPRFPTAWLHVGFAEYIARTGGTLPGLDARFSWPGFFALFAFVGGAAGMEDFRGLVNWTPLVSNVCYLVPLLLILRRMRADRRAKWLAALLFVTLQWIGQDYFSPQGTTYLMYLLLIAIVVTWFGRERDRPAGEPRGLLSRLAGYLDEAEPGELPAKQADPITRIALYGVLLLLGAAAAATHQITPFMMAASTLGLVMLRRCGVATLPWLIGGFAVGWLSYFATPYWYGHIGDLFGGIGSLLSNLTANTTGRMEAATGDPLHPYVLQLRLGFAVVLVLLAGVGLARRVRRMVMDRVALVLTVTPLSAMALQSYGGEMGLRVYLFMLPGACILAAYAFFPEPPGSLRGMRQVIGKPSRLELLRARLALPLAVVTTLALCGGFFVARYGNEQFERITTGEALALEYIYARDRPSARVLVLAPSDAEPGTVSSDLMASMVPWREKHVERVEWVSTPPPTDPEDIGQVITALRSLGPGSFLLTTRAQETLLEVTDPAGQGIEDGWGARLRRALGASPDLVTLYANEDAAVYALRQPPPGSVPPPPDLTSTPPNGTPWTPLGIAAYVLYVGSLIGFELLGLRGRHASPWRRRLLRTAICAAVVAAAVVVERFVSLGL</sequence>
<dbReference type="Proteomes" id="UP000006640">
    <property type="component" value="Chromosome"/>
</dbReference>
<feature type="transmembrane region" description="Helical" evidence="7">
    <location>
        <begin position="750"/>
        <end position="770"/>
    </location>
</feature>
<feature type="transmembrane region" description="Helical" evidence="7">
    <location>
        <begin position="1138"/>
        <end position="1161"/>
    </location>
</feature>
<feature type="transmembrane region" description="Helical" evidence="7">
    <location>
        <begin position="1173"/>
        <end position="1193"/>
    </location>
</feature>
<feature type="transmembrane region" description="Helical" evidence="7">
    <location>
        <begin position="950"/>
        <end position="969"/>
    </location>
</feature>
<feature type="transmembrane region" description="Helical" evidence="7">
    <location>
        <begin position="904"/>
        <end position="923"/>
    </location>
</feature>
<feature type="transmembrane region" description="Helical" evidence="7">
    <location>
        <begin position="153"/>
        <end position="172"/>
    </location>
</feature>
<feature type="transmembrane region" description="Helical" evidence="7">
    <location>
        <begin position="535"/>
        <end position="556"/>
    </location>
</feature>
<dbReference type="STRING" id="469371.Tbis_1926"/>
<feature type="transmembrane region" description="Helical" evidence="7">
    <location>
        <begin position="193"/>
        <end position="210"/>
    </location>
</feature>
<feature type="transmembrane region" description="Helical" evidence="7">
    <location>
        <begin position="371"/>
        <end position="390"/>
    </location>
</feature>
<organism evidence="8 9">
    <name type="scientific">Thermobispora bispora (strain ATCC 19993 / DSM 43833 / CBS 139.67 / JCM 10125 / KCTC 9307 / NBRC 14880 / R51)</name>
    <dbReference type="NCBI Taxonomy" id="469371"/>
    <lineage>
        <taxon>Bacteria</taxon>
        <taxon>Bacillati</taxon>
        <taxon>Actinomycetota</taxon>
        <taxon>Actinomycetes</taxon>
        <taxon>Streptosporangiales</taxon>
        <taxon>Streptosporangiaceae</taxon>
        <taxon>Thermobispora</taxon>
    </lineage>
</organism>
<feature type="transmembrane region" description="Helical" evidence="7">
    <location>
        <begin position="811"/>
        <end position="831"/>
    </location>
</feature>
<dbReference type="GO" id="GO:0005886">
    <property type="term" value="C:plasma membrane"/>
    <property type="evidence" value="ECO:0007669"/>
    <property type="project" value="UniProtKB-SubCell"/>
</dbReference>
<accession>D6Y1N2</accession>
<proteinExistence type="predicted"/>
<feature type="transmembrane region" description="Helical" evidence="7">
    <location>
        <begin position="293"/>
        <end position="317"/>
    </location>
</feature>
<reference evidence="8 9" key="1">
    <citation type="submission" date="2010-01" db="EMBL/GenBank/DDBJ databases">
        <title>The complete genome of Thermobispora bispora DSM 43833.</title>
        <authorList>
            <consortium name="US DOE Joint Genome Institute (JGI-PGF)"/>
            <person name="Lucas S."/>
            <person name="Copeland A."/>
            <person name="Lapidus A."/>
            <person name="Glavina del Rio T."/>
            <person name="Dalin E."/>
            <person name="Tice H."/>
            <person name="Bruce D."/>
            <person name="Goodwin L."/>
            <person name="Pitluck S."/>
            <person name="Kyrpides N."/>
            <person name="Mavromatis K."/>
            <person name="Ivanova N."/>
            <person name="Mikhailova N."/>
            <person name="Chertkov O."/>
            <person name="Brettin T."/>
            <person name="Detter J.C."/>
            <person name="Han C."/>
            <person name="Larimer F."/>
            <person name="Land M."/>
            <person name="Hauser L."/>
            <person name="Markowitz V."/>
            <person name="Cheng J.-F."/>
            <person name="Hugenholtz P."/>
            <person name="Woyke T."/>
            <person name="Wu D."/>
            <person name="Jando M."/>
            <person name="Schneider S."/>
            <person name="Klenk H.-P."/>
            <person name="Eisen J.A."/>
        </authorList>
    </citation>
    <scope>NUCLEOTIDE SEQUENCE [LARGE SCALE GENOMIC DNA]</scope>
    <source>
        <strain evidence="9">ATCC 19993 / DSM 43833 / CBS 139.67 / JCM 10125 / KCTC 9307 / NBRC 14880 / R51</strain>
    </source>
</reference>
<keyword evidence="5 7" id="KW-0472">Membrane</keyword>
<dbReference type="RefSeq" id="WP_013132171.1">
    <property type="nucleotide sequence ID" value="NC_014165.1"/>
</dbReference>
<protein>
    <submittedName>
        <fullName evidence="8">Membrane protein involved in the export of O-antigen and teichoic acid-like protein</fullName>
    </submittedName>
</protein>
<feature type="transmembrane region" description="Helical" evidence="7">
    <location>
        <begin position="694"/>
        <end position="711"/>
    </location>
</feature>
<feature type="transmembrane region" description="Helical" evidence="7">
    <location>
        <begin position="51"/>
        <end position="72"/>
    </location>
</feature>
<feature type="transmembrane region" description="Helical" evidence="7">
    <location>
        <begin position="338"/>
        <end position="359"/>
    </location>
</feature>